<comment type="similarity">
    <text evidence="2 8">Belongs to the SHMT family.</text>
</comment>
<dbReference type="PANTHER" id="PTHR11680">
    <property type="entry name" value="SERINE HYDROXYMETHYLTRANSFERASE"/>
    <property type="match status" value="1"/>
</dbReference>
<feature type="domain" description="Serine hydroxymethyltransferase-like" evidence="10">
    <location>
        <begin position="156"/>
        <end position="428"/>
    </location>
</feature>
<dbReference type="EMBL" id="LT629758">
    <property type="protein sequence ID" value="SDT71876.1"/>
    <property type="molecule type" value="Genomic_DNA"/>
</dbReference>
<evidence type="ECO:0000313" key="12">
    <source>
        <dbReference type="Proteomes" id="UP000198688"/>
    </source>
</evidence>
<dbReference type="UniPathway" id="UPA00288">
    <property type="reaction ID" value="UER01023"/>
</dbReference>
<feature type="binding site" evidence="8">
    <location>
        <begin position="167"/>
        <end position="169"/>
    </location>
    <ligand>
        <name>(6S)-5,6,7,8-tetrahydrofolate</name>
        <dbReference type="ChEBI" id="CHEBI:57453"/>
    </ligand>
</feature>
<comment type="subunit">
    <text evidence="8">Homodimer.</text>
</comment>
<evidence type="ECO:0000259" key="10">
    <source>
        <dbReference type="Pfam" id="PF00464"/>
    </source>
</evidence>
<dbReference type="RefSeq" id="WP_092549141.1">
    <property type="nucleotide sequence ID" value="NZ_BOMJ01000029.1"/>
</dbReference>
<keyword evidence="6 8" id="KW-0808">Transferase</keyword>
<dbReference type="Gene3D" id="3.90.1150.10">
    <property type="entry name" value="Aspartate Aminotransferase, domain 1"/>
    <property type="match status" value="1"/>
</dbReference>
<dbReference type="InterPro" id="IPR001085">
    <property type="entry name" value="Ser_HO-MeTrfase"/>
</dbReference>
<comment type="pathway">
    <text evidence="8">One-carbon metabolism; tetrahydrofolate interconversion.</text>
</comment>
<dbReference type="InterPro" id="IPR019798">
    <property type="entry name" value="Ser_HO-MeTrfase_PLP_BS"/>
</dbReference>
<dbReference type="Proteomes" id="UP000198688">
    <property type="component" value="Chromosome I"/>
</dbReference>
<comment type="function">
    <text evidence="8">Catalyzes the reversible interconversion of serine and glycine with tetrahydrofolate (THF) serving as the one-carbon carrier. This reaction serves as the major source of one-carbon groups required for the biosynthesis of purines, thymidylate, methionine, and other important biomolecules. Also exhibits THF-independent aldolase activity toward beta-hydroxyamino acids, producing glycine and aldehydes, via a retro-aldol mechanism.</text>
</comment>
<dbReference type="FunFam" id="3.40.640.10:FF:000065">
    <property type="entry name" value="Serine hydroxymethyltransferase"/>
    <property type="match status" value="1"/>
</dbReference>
<dbReference type="InterPro" id="IPR015421">
    <property type="entry name" value="PyrdxlP-dep_Trfase_major"/>
</dbReference>
<evidence type="ECO:0000256" key="4">
    <source>
        <dbReference type="ARBA" id="ARBA00022563"/>
    </source>
</evidence>
<feature type="modified residue" description="N6-(pyridoxal phosphate)lysine" evidence="8 9">
    <location>
        <position position="275"/>
    </location>
</feature>
<sequence>MSAELNAESVAFRSALEVVRTVDPRIADAIAKELTDQRESLKLIASENYASPAVLLAMGNWLSDKYAEGTIGRRFYAGCQNVDTVESIAVEHAKELFGAPYAYVQPHSGIDANLVAYWAILADRVEVPFLKKFEKRQINDLTDAEWAELRQAFGNQRLLGMSLDAGGHLTHGFRPNISGKMFDQRSYGVDQATGQIDYQALRESAKEFKPAVIVGGYSAYPRKVNFAKMREIADEVGATFMVDMAHFAGLVAGGVFTGDYNPIPHAHIVTTTTHKSLRGPRGGAVFCQPELSSQVDRGCPMVLGGPLPHVMAAKAIAFAEARRPEFATYAQQIVTNSQALAEGLLKRGVQVVSGGTDNHLVLLDVHPFGITGRQAEQALLDSGIVTNRNAIPNDPNGAWYTSGIRVGTPALTSRGLGVAEMDQIADLIHTVLAATTPAEGSKAKFTLDPALSDRISKQATELLAPFPLYPSVDLG</sequence>
<evidence type="ECO:0000256" key="8">
    <source>
        <dbReference type="HAMAP-Rule" id="MF_00051"/>
    </source>
</evidence>
<comment type="catalytic activity">
    <reaction evidence="8">
        <text>(6R)-5,10-methylene-5,6,7,8-tetrahydrofolate + glycine + H2O = (6S)-5,6,7,8-tetrahydrofolate + L-serine</text>
        <dbReference type="Rhea" id="RHEA:15481"/>
        <dbReference type="ChEBI" id="CHEBI:15377"/>
        <dbReference type="ChEBI" id="CHEBI:15636"/>
        <dbReference type="ChEBI" id="CHEBI:33384"/>
        <dbReference type="ChEBI" id="CHEBI:57305"/>
        <dbReference type="ChEBI" id="CHEBI:57453"/>
        <dbReference type="EC" id="2.1.2.1"/>
    </reaction>
</comment>
<dbReference type="HAMAP" id="MF_00051">
    <property type="entry name" value="SHMT"/>
    <property type="match status" value="1"/>
</dbReference>
<keyword evidence="12" id="KW-1185">Reference proteome</keyword>
<comment type="cofactor">
    <cofactor evidence="1 8 9">
        <name>pyridoxal 5'-phosphate</name>
        <dbReference type="ChEBI" id="CHEBI:597326"/>
    </cofactor>
</comment>
<dbReference type="GO" id="GO:0004372">
    <property type="term" value="F:glycine hydroxymethyltransferase activity"/>
    <property type="evidence" value="ECO:0007669"/>
    <property type="project" value="UniProtKB-UniRule"/>
</dbReference>
<dbReference type="FunFam" id="3.40.640.10:FF:000060">
    <property type="entry name" value="Serine hydroxymethyltransferase"/>
    <property type="match status" value="1"/>
</dbReference>
<evidence type="ECO:0000256" key="6">
    <source>
        <dbReference type="ARBA" id="ARBA00022679"/>
    </source>
</evidence>
<name>A0A1H2CP87_9ACTN</name>
<proteinExistence type="inferred from homology"/>
<dbReference type="NCBIfam" id="NF010094">
    <property type="entry name" value="PRK13580.1"/>
    <property type="match status" value="1"/>
</dbReference>
<comment type="caution">
    <text evidence="8">Lacks conserved residue(s) required for the propagation of feature annotation.</text>
</comment>
<accession>A0A1H2CP87</accession>
<evidence type="ECO:0000256" key="7">
    <source>
        <dbReference type="ARBA" id="ARBA00022898"/>
    </source>
</evidence>
<dbReference type="InterPro" id="IPR039429">
    <property type="entry name" value="SHMT-like_dom"/>
</dbReference>
<dbReference type="STRING" id="113562.SAMN04489716_6273"/>
<dbReference type="PANTHER" id="PTHR11680:SF35">
    <property type="entry name" value="SERINE HYDROXYMETHYLTRANSFERASE 1"/>
    <property type="match status" value="1"/>
</dbReference>
<keyword evidence="4 8" id="KW-0554">One-carbon metabolism</keyword>
<feature type="site" description="Plays an important role in substrate specificity" evidence="8">
    <location>
        <position position="274"/>
    </location>
</feature>
<evidence type="ECO:0000256" key="2">
    <source>
        <dbReference type="ARBA" id="ARBA00006376"/>
    </source>
</evidence>
<dbReference type="CDD" id="cd00378">
    <property type="entry name" value="SHMT"/>
    <property type="match status" value="1"/>
</dbReference>
<feature type="binding site" evidence="8">
    <location>
        <position position="163"/>
    </location>
    <ligand>
        <name>(6S)-5,6,7,8-tetrahydrofolate</name>
        <dbReference type="ChEBI" id="CHEBI:57453"/>
    </ligand>
</feature>
<evidence type="ECO:0000313" key="11">
    <source>
        <dbReference type="EMBL" id="SDT71876.1"/>
    </source>
</evidence>
<dbReference type="EC" id="2.1.2.1" evidence="8"/>
<dbReference type="GO" id="GO:0019264">
    <property type="term" value="P:glycine biosynthetic process from serine"/>
    <property type="evidence" value="ECO:0007669"/>
    <property type="project" value="UniProtKB-UniRule"/>
</dbReference>
<keyword evidence="7 8" id="KW-0663">Pyridoxal phosphate</keyword>
<dbReference type="OrthoDB" id="9803846at2"/>
<organism evidence="11 12">
    <name type="scientific">Actinoplanes derwentensis</name>
    <dbReference type="NCBI Taxonomy" id="113562"/>
    <lineage>
        <taxon>Bacteria</taxon>
        <taxon>Bacillati</taxon>
        <taxon>Actinomycetota</taxon>
        <taxon>Actinomycetes</taxon>
        <taxon>Micromonosporales</taxon>
        <taxon>Micromonosporaceae</taxon>
        <taxon>Actinoplanes</taxon>
    </lineage>
</organism>
<keyword evidence="3 8" id="KW-0963">Cytoplasm</keyword>
<dbReference type="PIRSF" id="PIRSF000412">
    <property type="entry name" value="SHMT"/>
    <property type="match status" value="1"/>
</dbReference>
<dbReference type="GO" id="GO:0030170">
    <property type="term" value="F:pyridoxal phosphate binding"/>
    <property type="evidence" value="ECO:0007669"/>
    <property type="project" value="UniProtKB-UniRule"/>
</dbReference>
<dbReference type="Gene3D" id="3.40.640.10">
    <property type="entry name" value="Type I PLP-dependent aspartate aminotransferase-like (Major domain)"/>
    <property type="match status" value="1"/>
</dbReference>
<evidence type="ECO:0000256" key="1">
    <source>
        <dbReference type="ARBA" id="ARBA00001933"/>
    </source>
</evidence>
<evidence type="ECO:0000256" key="5">
    <source>
        <dbReference type="ARBA" id="ARBA00022605"/>
    </source>
</evidence>
<gene>
    <name evidence="8" type="primary">glyA</name>
    <name evidence="11" type="ORF">SAMN04489716_6273</name>
</gene>
<dbReference type="Pfam" id="PF00464">
    <property type="entry name" value="SHMT"/>
    <property type="match status" value="2"/>
</dbReference>
<feature type="domain" description="Serine hydroxymethyltransferase-like" evidence="10">
    <location>
        <begin position="20"/>
        <end position="123"/>
    </location>
</feature>
<reference evidence="11 12" key="1">
    <citation type="submission" date="2016-10" db="EMBL/GenBank/DDBJ databases">
        <authorList>
            <person name="de Groot N.N."/>
        </authorList>
    </citation>
    <scope>NUCLEOTIDE SEQUENCE [LARGE SCALE GENOMIC DNA]</scope>
    <source>
        <strain evidence="11 12">DSM 43941</strain>
    </source>
</reference>
<dbReference type="NCBIfam" id="NF000586">
    <property type="entry name" value="PRK00011.1"/>
    <property type="match status" value="1"/>
</dbReference>
<dbReference type="GO" id="GO:0005829">
    <property type="term" value="C:cytosol"/>
    <property type="evidence" value="ECO:0007669"/>
    <property type="project" value="TreeGrafter"/>
</dbReference>
<dbReference type="AlphaFoldDB" id="A0A1H2CP87"/>
<evidence type="ECO:0000256" key="9">
    <source>
        <dbReference type="PIRSR" id="PIRSR000412-50"/>
    </source>
</evidence>
<dbReference type="InterPro" id="IPR015424">
    <property type="entry name" value="PyrdxlP-dep_Trfase"/>
</dbReference>
<dbReference type="InterPro" id="IPR015422">
    <property type="entry name" value="PyrdxlP-dep_Trfase_small"/>
</dbReference>
<dbReference type="InterPro" id="IPR049943">
    <property type="entry name" value="Ser_HO-MeTrfase-like"/>
</dbReference>
<dbReference type="UniPathway" id="UPA00193"/>
<dbReference type="GO" id="GO:0032259">
    <property type="term" value="P:methylation"/>
    <property type="evidence" value="ECO:0007669"/>
    <property type="project" value="UniProtKB-KW"/>
</dbReference>
<keyword evidence="5 8" id="KW-0028">Amino-acid biosynthesis</keyword>
<protein>
    <recommendedName>
        <fullName evidence="8">Serine hydroxymethyltransferase</fullName>
        <shortName evidence="8">SHMT</shortName>
        <shortName evidence="8">Serine methylase</shortName>
        <ecNumber evidence="8">2.1.2.1</ecNumber>
    </recommendedName>
</protein>
<dbReference type="GO" id="GO:0035999">
    <property type="term" value="P:tetrahydrofolate interconversion"/>
    <property type="evidence" value="ECO:0007669"/>
    <property type="project" value="UniProtKB-UniRule"/>
</dbReference>
<evidence type="ECO:0000256" key="3">
    <source>
        <dbReference type="ARBA" id="ARBA00022490"/>
    </source>
</evidence>
<dbReference type="GO" id="GO:0008168">
    <property type="term" value="F:methyltransferase activity"/>
    <property type="evidence" value="ECO:0007669"/>
    <property type="project" value="UniProtKB-KW"/>
</dbReference>
<keyword evidence="11" id="KW-0489">Methyltransferase</keyword>
<comment type="pathway">
    <text evidence="8">Amino-acid biosynthesis; glycine biosynthesis; glycine from L-serine: step 1/1.</text>
</comment>
<dbReference type="SUPFAM" id="SSF53383">
    <property type="entry name" value="PLP-dependent transferases"/>
    <property type="match status" value="1"/>
</dbReference>
<dbReference type="PROSITE" id="PS00096">
    <property type="entry name" value="SHMT"/>
    <property type="match status" value="1"/>
</dbReference>
<comment type="subcellular location">
    <subcellularLocation>
        <location evidence="8">Cytoplasm</location>
    </subcellularLocation>
</comment>